<organism evidence="2 3">
    <name type="scientific">Treponema succinifaciens (strain ATCC 33096 / DSM 2489 / 6091)</name>
    <dbReference type="NCBI Taxonomy" id="869209"/>
    <lineage>
        <taxon>Bacteria</taxon>
        <taxon>Pseudomonadati</taxon>
        <taxon>Spirochaetota</taxon>
        <taxon>Spirochaetia</taxon>
        <taxon>Spirochaetales</taxon>
        <taxon>Treponemataceae</taxon>
        <taxon>Treponema</taxon>
    </lineage>
</organism>
<dbReference type="Pfam" id="PF04717">
    <property type="entry name" value="Phage_base_V"/>
    <property type="match status" value="1"/>
</dbReference>
<dbReference type="InterPro" id="IPR037026">
    <property type="entry name" value="Vgr_OB-fold_dom_sf"/>
</dbReference>
<dbReference type="Proteomes" id="UP000006852">
    <property type="component" value="Plasmid pTRESU01"/>
</dbReference>
<proteinExistence type="predicted"/>
<feature type="domain" description="Gp5/Type VI secretion system Vgr protein OB-fold" evidence="1">
    <location>
        <begin position="7"/>
        <end position="80"/>
    </location>
</feature>
<evidence type="ECO:0000313" key="2">
    <source>
        <dbReference type="EMBL" id="AEB15507.1"/>
    </source>
</evidence>
<dbReference type="SUPFAM" id="SSF69349">
    <property type="entry name" value="Phage fibre proteins"/>
    <property type="match status" value="1"/>
</dbReference>
<dbReference type="InterPro" id="IPR006531">
    <property type="entry name" value="Gp5/Vgr_OB"/>
</dbReference>
<reference evidence="3" key="1">
    <citation type="submission" date="2011-04" db="EMBL/GenBank/DDBJ databases">
        <title>The complete genome of plasmid of Treponema succinifaciens DSM 2489.</title>
        <authorList>
            <person name="Lucas S."/>
            <person name="Copeland A."/>
            <person name="Lapidus A."/>
            <person name="Bruce D."/>
            <person name="Goodwin L."/>
            <person name="Pitluck S."/>
            <person name="Peters L."/>
            <person name="Kyrpides N."/>
            <person name="Mavromatis K."/>
            <person name="Ivanova N."/>
            <person name="Ovchinnikova G."/>
            <person name="Teshima H."/>
            <person name="Detter J.C."/>
            <person name="Tapia R."/>
            <person name="Han C."/>
            <person name="Land M."/>
            <person name="Hauser L."/>
            <person name="Markowitz V."/>
            <person name="Cheng J.-F."/>
            <person name="Hugenholtz P."/>
            <person name="Woyke T."/>
            <person name="Wu D."/>
            <person name="Gronow S."/>
            <person name="Wellnitz S."/>
            <person name="Brambilla E."/>
            <person name="Klenk H.-P."/>
            <person name="Eisen J.A."/>
        </authorList>
    </citation>
    <scope>NUCLEOTIDE SEQUENCE [LARGE SCALE GENOMIC DNA]</scope>
    <source>
        <strain evidence="3">ATCC 33096 / DSM 2489 / 6091</strain>
        <plasmid evidence="3">Plasmid pTRESU01</plasmid>
    </source>
</reference>
<name>F2NYK8_TRES6</name>
<dbReference type="HOGENOM" id="CLU_019505_1_1_12"/>
<protein>
    <submittedName>
        <fullName evidence="2">Rhs element Vgr protein</fullName>
    </submittedName>
</protein>
<keyword evidence="2" id="KW-0614">Plasmid</keyword>
<dbReference type="Gene3D" id="2.40.50.230">
    <property type="entry name" value="Gp5 N-terminal domain"/>
    <property type="match status" value="1"/>
</dbReference>
<evidence type="ECO:0000259" key="1">
    <source>
        <dbReference type="Pfam" id="PF04717"/>
    </source>
</evidence>
<geneLocation type="plasmid" evidence="2 3">
    <name>pTRESU01</name>
</geneLocation>
<dbReference type="RefSeq" id="WP_013702755.1">
    <property type="nucleotide sequence ID" value="NC_015386.1"/>
</dbReference>
<dbReference type="OrthoDB" id="9762420at2"/>
<keyword evidence="3" id="KW-1185">Reference proteome</keyword>
<accession>F2NYK8</accession>
<gene>
    <name evidence="2" type="ordered locus">Tresu_2647</name>
</gene>
<dbReference type="KEGG" id="tsu:Tresu_2647"/>
<dbReference type="GeneID" id="302999742"/>
<dbReference type="SUPFAM" id="SSF69255">
    <property type="entry name" value="gp5 N-terminal domain-like"/>
    <property type="match status" value="1"/>
</dbReference>
<sequence>MNSSFFYIAKVTDNKDKENLNRVKITVPLAEESVSYWLPYLSAAAGNGIGFSSLPDIDDQVLVLAMGKSRDRQIVLGSFWNTNSTPPETGENTDADLNGDGNNSLTFFKSKSGNMIILDDTEDKEKIQIIASGSKTRFEIDNENELVNMETDKDIGFSAKGAITIQAEEEITLTAKKGFSIESEDFAVKASKEINIEASKDMTLKGSGIALN</sequence>
<dbReference type="eggNOG" id="COG3501">
    <property type="taxonomic scope" value="Bacteria"/>
</dbReference>
<dbReference type="EMBL" id="CP002632">
    <property type="protein sequence ID" value="AEB15507.1"/>
    <property type="molecule type" value="Genomic_DNA"/>
</dbReference>
<evidence type="ECO:0000313" key="3">
    <source>
        <dbReference type="Proteomes" id="UP000006852"/>
    </source>
</evidence>
<dbReference type="AlphaFoldDB" id="F2NYK8"/>